<dbReference type="Proteomes" id="UP000011693">
    <property type="component" value="Unassembled WGS sequence"/>
</dbReference>
<proteinExistence type="predicted"/>
<evidence type="ECO:0000313" key="2">
    <source>
        <dbReference type="EMBL" id="ELZ01480.1"/>
    </source>
</evidence>
<dbReference type="AlphaFoldDB" id="M0ASH0"/>
<accession>M0ASH0</accession>
<feature type="region of interest" description="Disordered" evidence="1">
    <location>
        <begin position="1"/>
        <end position="110"/>
    </location>
</feature>
<keyword evidence="3" id="KW-1185">Reference proteome</keyword>
<dbReference type="RefSeq" id="WP_006166769.1">
    <property type="nucleotide sequence ID" value="NZ_AOIN01000044.1"/>
</dbReference>
<name>M0ASH0_9EURY</name>
<evidence type="ECO:0000256" key="1">
    <source>
        <dbReference type="SAM" id="MobiDB-lite"/>
    </source>
</evidence>
<protein>
    <submittedName>
        <fullName evidence="2">Uncharacterized protein</fullName>
    </submittedName>
</protein>
<dbReference type="EMBL" id="AOIN01000044">
    <property type="protein sequence ID" value="ELZ01480.1"/>
    <property type="molecule type" value="Genomic_DNA"/>
</dbReference>
<comment type="caution">
    <text evidence="2">The sequence shown here is derived from an EMBL/GenBank/DDBJ whole genome shotgun (WGS) entry which is preliminary data.</text>
</comment>
<evidence type="ECO:0000313" key="3">
    <source>
        <dbReference type="Proteomes" id="UP000011693"/>
    </source>
</evidence>
<gene>
    <name evidence="2" type="ORF">C482_06889</name>
</gene>
<feature type="compositionally biased region" description="Basic and acidic residues" evidence="1">
    <location>
        <begin position="87"/>
        <end position="110"/>
    </location>
</feature>
<sequence length="110" mass="12414">MAGFTGREENADEFRETERDRSRADTEQKRPGEQRGKASGDAAADLGDTVAEDAGREAATGADAVPKTARAGRFSSRCVRQYRRVLRREQRPPRIRRDESRSPHDADRRE</sequence>
<organism evidence="2 3">
    <name type="scientific">Natrialba chahannaoensis JCM 10990</name>
    <dbReference type="NCBI Taxonomy" id="1227492"/>
    <lineage>
        <taxon>Archaea</taxon>
        <taxon>Methanobacteriati</taxon>
        <taxon>Methanobacteriota</taxon>
        <taxon>Stenosarchaea group</taxon>
        <taxon>Halobacteria</taxon>
        <taxon>Halobacteriales</taxon>
        <taxon>Natrialbaceae</taxon>
        <taxon>Natrialba</taxon>
    </lineage>
</organism>
<feature type="compositionally biased region" description="Basic and acidic residues" evidence="1">
    <location>
        <begin position="1"/>
        <end position="38"/>
    </location>
</feature>
<reference evidence="2 3" key="1">
    <citation type="journal article" date="2014" name="PLoS Genet.">
        <title>Phylogenetically driven sequencing of extremely halophilic archaea reveals strategies for static and dynamic osmo-response.</title>
        <authorList>
            <person name="Becker E.A."/>
            <person name="Seitzer P.M."/>
            <person name="Tritt A."/>
            <person name="Larsen D."/>
            <person name="Krusor M."/>
            <person name="Yao A.I."/>
            <person name="Wu D."/>
            <person name="Madern D."/>
            <person name="Eisen J.A."/>
            <person name="Darling A.E."/>
            <person name="Facciotti M.T."/>
        </authorList>
    </citation>
    <scope>NUCLEOTIDE SEQUENCE [LARGE SCALE GENOMIC DNA]</scope>
    <source>
        <strain evidence="2 3">JCM 10990</strain>
    </source>
</reference>